<evidence type="ECO:0000259" key="7">
    <source>
        <dbReference type="Pfam" id="PF06738"/>
    </source>
</evidence>
<comment type="subcellular location">
    <subcellularLocation>
        <location evidence="1">Cell membrane</location>
        <topology evidence="1">Multi-pass membrane protein</topology>
    </subcellularLocation>
</comment>
<keyword evidence="3" id="KW-0812">Transmembrane</keyword>
<evidence type="ECO:0000256" key="6">
    <source>
        <dbReference type="ARBA" id="ARBA00034125"/>
    </source>
</evidence>
<keyword evidence="5" id="KW-0472">Membrane</keyword>
<dbReference type="PANTHER" id="PTHR34390:SF2">
    <property type="entry name" value="SUCCINATE TRANSPORTER SUBUNIT YJJP-RELATED"/>
    <property type="match status" value="1"/>
</dbReference>
<dbReference type="PANTHER" id="PTHR34390">
    <property type="entry name" value="UPF0442 PROTEIN YJJB-RELATED"/>
    <property type="match status" value="1"/>
</dbReference>
<dbReference type="AlphaFoldDB" id="A0A1G5LDY8"/>
<dbReference type="GO" id="GO:0015744">
    <property type="term" value="P:succinate transport"/>
    <property type="evidence" value="ECO:0007669"/>
    <property type="project" value="TreeGrafter"/>
</dbReference>
<gene>
    <name evidence="8" type="ORF">SAMN03080606_04336</name>
</gene>
<evidence type="ECO:0000256" key="1">
    <source>
        <dbReference type="ARBA" id="ARBA00004651"/>
    </source>
</evidence>
<protein>
    <submittedName>
        <fullName evidence="8">Putative threonine/serine exporter</fullName>
    </submittedName>
</protein>
<dbReference type="GO" id="GO:0005886">
    <property type="term" value="C:plasma membrane"/>
    <property type="evidence" value="ECO:0007669"/>
    <property type="project" value="UniProtKB-SubCell"/>
</dbReference>
<dbReference type="GO" id="GO:0022857">
    <property type="term" value="F:transmembrane transporter activity"/>
    <property type="evidence" value="ECO:0007669"/>
    <property type="project" value="InterPro"/>
</dbReference>
<sequence length="137" mass="15319">MSVVNQKKLLVMAIYAAEIMLRSGAETYRVEDTIIRICRSRNFPYVEAYVTLTGIFISVDTDGEDLNDMITYVKRVNKRVINLNKIAEVNDFSRKFVESNMAIDEAMAILKSIDGTPPYPIKIQALSGGIASGFFAL</sequence>
<keyword evidence="9" id="KW-1185">Reference proteome</keyword>
<evidence type="ECO:0000256" key="4">
    <source>
        <dbReference type="ARBA" id="ARBA00022989"/>
    </source>
</evidence>
<name>A0A1G5LDY8_9FIRM</name>
<dbReference type="EMBL" id="FMUS01000055">
    <property type="protein sequence ID" value="SCZ11072.1"/>
    <property type="molecule type" value="Genomic_DNA"/>
</dbReference>
<proteinExistence type="inferred from homology"/>
<dbReference type="OrthoDB" id="9813917at2"/>
<dbReference type="InterPro" id="IPR050539">
    <property type="entry name" value="ThrE_Dicarb/AminoAcid_Exp"/>
</dbReference>
<dbReference type="RefSeq" id="WP_143003143.1">
    <property type="nucleotide sequence ID" value="NZ_FMUS01000055.1"/>
</dbReference>
<feature type="non-terminal residue" evidence="8">
    <location>
        <position position="137"/>
    </location>
</feature>
<dbReference type="InterPro" id="IPR010619">
    <property type="entry name" value="ThrE-like_N"/>
</dbReference>
<dbReference type="Proteomes" id="UP000198636">
    <property type="component" value="Unassembled WGS sequence"/>
</dbReference>
<dbReference type="STRING" id="1120976.SAMN03080606_04336"/>
<evidence type="ECO:0000256" key="2">
    <source>
        <dbReference type="ARBA" id="ARBA00022475"/>
    </source>
</evidence>
<keyword evidence="4" id="KW-1133">Transmembrane helix</keyword>
<dbReference type="Pfam" id="PF06738">
    <property type="entry name" value="ThrE"/>
    <property type="match status" value="1"/>
</dbReference>
<reference evidence="8 9" key="1">
    <citation type="submission" date="2016-10" db="EMBL/GenBank/DDBJ databases">
        <authorList>
            <person name="de Groot N.N."/>
        </authorList>
    </citation>
    <scope>NUCLEOTIDE SEQUENCE [LARGE SCALE GENOMIC DNA]</scope>
    <source>
        <strain evidence="8 9">DSM 18978</strain>
    </source>
</reference>
<feature type="domain" description="Threonine/serine exporter-like N-terminal" evidence="7">
    <location>
        <begin position="13"/>
        <end position="137"/>
    </location>
</feature>
<evidence type="ECO:0000256" key="5">
    <source>
        <dbReference type="ARBA" id="ARBA00023136"/>
    </source>
</evidence>
<keyword evidence="2" id="KW-1003">Cell membrane</keyword>
<evidence type="ECO:0000313" key="9">
    <source>
        <dbReference type="Proteomes" id="UP000198636"/>
    </source>
</evidence>
<organism evidence="8 9">
    <name type="scientific">Alkaliphilus peptidifermentans DSM 18978</name>
    <dbReference type="NCBI Taxonomy" id="1120976"/>
    <lineage>
        <taxon>Bacteria</taxon>
        <taxon>Bacillati</taxon>
        <taxon>Bacillota</taxon>
        <taxon>Clostridia</taxon>
        <taxon>Peptostreptococcales</taxon>
        <taxon>Natronincolaceae</taxon>
        <taxon>Alkaliphilus</taxon>
    </lineage>
</organism>
<evidence type="ECO:0000256" key="3">
    <source>
        <dbReference type="ARBA" id="ARBA00022692"/>
    </source>
</evidence>
<evidence type="ECO:0000313" key="8">
    <source>
        <dbReference type="EMBL" id="SCZ11072.1"/>
    </source>
</evidence>
<accession>A0A1G5LDY8</accession>
<comment type="similarity">
    <text evidence="6">Belongs to the ThrE exporter (TC 2.A.79) family.</text>
</comment>